<sequence>MQKIAIYDMDRTITVTGTYAAFLVHMARCVAPWRLIFLPVAGLVMIGYLLRLVSRARAKEINQGLLIGWRVNRARIQPAVESYADKVVAGNVRAGALRRIADDRADGYRLLIASASFRLYVEPIARRLGFDDVIATDHFSQDFDYLRARIAGENCYDVAKLRMIERWMKGQGIERDQAHVRAYSDHVTDAPLLDFADEGVAANPHAKLERLATLRGWPIVHW</sequence>
<dbReference type="PANTHER" id="PTHR43344:SF13">
    <property type="entry name" value="PHOSPHATASE RV3661-RELATED"/>
    <property type="match status" value="1"/>
</dbReference>
<keyword evidence="4" id="KW-0472">Membrane</keyword>
<dbReference type="InterPro" id="IPR036412">
    <property type="entry name" value="HAD-like_sf"/>
</dbReference>
<evidence type="ECO:0000313" key="5">
    <source>
        <dbReference type="EMBL" id="MBB5987968.1"/>
    </source>
</evidence>
<comment type="caution">
    <text evidence="5">The sequence shown here is derived from an EMBL/GenBank/DDBJ whole genome shotgun (WGS) entry which is preliminary data.</text>
</comment>
<dbReference type="Pfam" id="PF12710">
    <property type="entry name" value="HAD"/>
    <property type="match status" value="1"/>
</dbReference>
<evidence type="ECO:0000313" key="6">
    <source>
        <dbReference type="Proteomes" id="UP001138540"/>
    </source>
</evidence>
<dbReference type="InterPro" id="IPR006385">
    <property type="entry name" value="HAD_hydro_SerB1"/>
</dbReference>
<dbReference type="NCBIfam" id="TIGR01490">
    <property type="entry name" value="HAD-SF-IB-hyp1"/>
    <property type="match status" value="1"/>
</dbReference>
<keyword evidence="4" id="KW-0812">Transmembrane</keyword>
<dbReference type="SUPFAM" id="SSF56784">
    <property type="entry name" value="HAD-like"/>
    <property type="match status" value="1"/>
</dbReference>
<feature type="transmembrane region" description="Helical" evidence="4">
    <location>
        <begin position="31"/>
        <end position="50"/>
    </location>
</feature>
<dbReference type="EMBL" id="JACHKA010000001">
    <property type="protein sequence ID" value="MBB5987968.1"/>
    <property type="molecule type" value="Genomic_DNA"/>
</dbReference>
<keyword evidence="4" id="KW-1133">Transmembrane helix</keyword>
<dbReference type="Proteomes" id="UP001138540">
    <property type="component" value="Unassembled WGS sequence"/>
</dbReference>
<name>A0ABR6NNA8_9SPHN</name>
<proteinExistence type="predicted"/>
<dbReference type="PANTHER" id="PTHR43344">
    <property type="entry name" value="PHOSPHOSERINE PHOSPHATASE"/>
    <property type="match status" value="1"/>
</dbReference>
<organism evidence="5 6">
    <name type="scientific">Sphingobium lignivorans</name>
    <dbReference type="NCBI Taxonomy" id="2735886"/>
    <lineage>
        <taxon>Bacteria</taxon>
        <taxon>Pseudomonadati</taxon>
        <taxon>Pseudomonadota</taxon>
        <taxon>Alphaproteobacteria</taxon>
        <taxon>Sphingomonadales</taxon>
        <taxon>Sphingomonadaceae</taxon>
        <taxon>Sphingobium</taxon>
    </lineage>
</organism>
<dbReference type="Gene3D" id="3.40.50.1000">
    <property type="entry name" value="HAD superfamily/HAD-like"/>
    <property type="match status" value="1"/>
</dbReference>
<dbReference type="InterPro" id="IPR050582">
    <property type="entry name" value="HAD-like_SerB"/>
</dbReference>
<evidence type="ECO:0000256" key="3">
    <source>
        <dbReference type="ARBA" id="ARBA00022842"/>
    </source>
</evidence>
<evidence type="ECO:0000256" key="1">
    <source>
        <dbReference type="ARBA" id="ARBA00022723"/>
    </source>
</evidence>
<dbReference type="GO" id="GO:0016787">
    <property type="term" value="F:hydrolase activity"/>
    <property type="evidence" value="ECO:0007669"/>
    <property type="project" value="UniProtKB-KW"/>
</dbReference>
<keyword evidence="1" id="KW-0479">Metal-binding</keyword>
<protein>
    <submittedName>
        <fullName evidence="5">HAD superfamily hydrolase (TIGR01490 family)</fullName>
    </submittedName>
</protein>
<dbReference type="Gene3D" id="1.20.1440.100">
    <property type="entry name" value="SG protein - dephosphorylation function"/>
    <property type="match status" value="1"/>
</dbReference>
<keyword evidence="3" id="KW-0460">Magnesium</keyword>
<keyword evidence="2 5" id="KW-0378">Hydrolase</keyword>
<evidence type="ECO:0000256" key="4">
    <source>
        <dbReference type="SAM" id="Phobius"/>
    </source>
</evidence>
<dbReference type="InterPro" id="IPR023214">
    <property type="entry name" value="HAD_sf"/>
</dbReference>
<gene>
    <name evidence="5" type="ORF">HNP60_003942</name>
</gene>
<evidence type="ECO:0000256" key="2">
    <source>
        <dbReference type="ARBA" id="ARBA00022801"/>
    </source>
</evidence>
<keyword evidence="6" id="KW-1185">Reference proteome</keyword>
<reference evidence="5 6" key="1">
    <citation type="submission" date="2020-08" db="EMBL/GenBank/DDBJ databases">
        <title>Exploring microbial biodiversity for novel pathways involved in the catabolism of aromatic compounds derived from lignin.</title>
        <authorList>
            <person name="Elkins J."/>
        </authorList>
    </citation>
    <scope>NUCLEOTIDE SEQUENCE [LARGE SCALE GENOMIC DNA]</scope>
    <source>
        <strain evidence="5 6">B1D3A</strain>
    </source>
</reference>
<accession>A0ABR6NNA8</accession>
<dbReference type="NCBIfam" id="TIGR01488">
    <property type="entry name" value="HAD-SF-IB"/>
    <property type="match status" value="1"/>
</dbReference>